<evidence type="ECO:0000256" key="1">
    <source>
        <dbReference type="SAM" id="MobiDB-lite"/>
    </source>
</evidence>
<sequence length="74" mass="8147">MNHKKTYTAPHTEIVRIEPAENLAQFVVSSHSVGEDQGLAKPGDFFDEDEEAGDCWNENPTGNLLKTAGNAKFQ</sequence>
<keyword evidence="3" id="KW-1185">Reference proteome</keyword>
<dbReference type="EMBL" id="JBHLZF010000002">
    <property type="protein sequence ID" value="MFB9898668.1"/>
    <property type="molecule type" value="Genomic_DNA"/>
</dbReference>
<protein>
    <submittedName>
        <fullName evidence="2">Uncharacterized protein</fullName>
    </submittedName>
</protein>
<comment type="caution">
    <text evidence="2">The sequence shown here is derived from an EMBL/GenBank/DDBJ whole genome shotgun (WGS) entry which is preliminary data.</text>
</comment>
<evidence type="ECO:0000313" key="2">
    <source>
        <dbReference type="EMBL" id="MFB9898668.1"/>
    </source>
</evidence>
<gene>
    <name evidence="2" type="ORF">ACFFK8_12940</name>
</gene>
<name>A0ABV5ZPV6_9BACT</name>
<feature type="region of interest" description="Disordered" evidence="1">
    <location>
        <begin position="33"/>
        <end position="74"/>
    </location>
</feature>
<accession>A0ABV5ZPV6</accession>
<reference evidence="2 3" key="1">
    <citation type="submission" date="2024-09" db="EMBL/GenBank/DDBJ databases">
        <authorList>
            <person name="Sun Q."/>
            <person name="Mori K."/>
        </authorList>
    </citation>
    <scope>NUCLEOTIDE SEQUENCE [LARGE SCALE GENOMIC DNA]</scope>
    <source>
        <strain evidence="2 3">ATCC 51272</strain>
    </source>
</reference>
<evidence type="ECO:0000313" key="3">
    <source>
        <dbReference type="Proteomes" id="UP001589688"/>
    </source>
</evidence>
<dbReference type="Proteomes" id="UP001589688">
    <property type="component" value="Unassembled WGS sequence"/>
</dbReference>
<proteinExistence type="predicted"/>
<organism evidence="2 3">
    <name type="scientific">Hallella seregens ATCC 51272</name>
    <dbReference type="NCBI Taxonomy" id="1336250"/>
    <lineage>
        <taxon>Bacteria</taxon>
        <taxon>Pseudomonadati</taxon>
        <taxon>Bacteroidota</taxon>
        <taxon>Bacteroidia</taxon>
        <taxon>Bacteroidales</taxon>
        <taxon>Prevotellaceae</taxon>
        <taxon>Hallella</taxon>
    </lineage>
</organism>
<dbReference type="RefSeq" id="WP_027952847.1">
    <property type="nucleotide sequence ID" value="NZ_JADU01000038.1"/>
</dbReference>